<keyword evidence="2" id="KW-0805">Transcription regulation</keyword>
<proteinExistence type="inferred from homology"/>
<dbReference type="Pfam" id="PF08281">
    <property type="entry name" value="Sigma70_r4_2"/>
    <property type="match status" value="1"/>
</dbReference>
<evidence type="ECO:0000313" key="8">
    <source>
        <dbReference type="EMBL" id="QDV47700.1"/>
    </source>
</evidence>
<dbReference type="Gene3D" id="1.10.1740.10">
    <property type="match status" value="1"/>
</dbReference>
<protein>
    <submittedName>
        <fullName evidence="8">ECF RNA polymerase sigma factor SigW</fullName>
    </submittedName>
</protein>
<dbReference type="InterPro" id="IPR007627">
    <property type="entry name" value="RNA_pol_sigma70_r2"/>
</dbReference>
<dbReference type="AlphaFoldDB" id="A0A518I3M0"/>
<evidence type="ECO:0000259" key="7">
    <source>
        <dbReference type="Pfam" id="PF08281"/>
    </source>
</evidence>
<accession>A0A518I3M0</accession>
<dbReference type="OrthoDB" id="276109at2"/>
<feature type="domain" description="RNA polymerase sigma factor 70 region 4 type 2" evidence="7">
    <location>
        <begin position="145"/>
        <end position="196"/>
    </location>
</feature>
<organism evidence="8 9">
    <name type="scientific">Stieleria neptunia</name>
    <dbReference type="NCBI Taxonomy" id="2527979"/>
    <lineage>
        <taxon>Bacteria</taxon>
        <taxon>Pseudomonadati</taxon>
        <taxon>Planctomycetota</taxon>
        <taxon>Planctomycetia</taxon>
        <taxon>Pirellulales</taxon>
        <taxon>Pirellulaceae</taxon>
        <taxon>Stieleria</taxon>
    </lineage>
</organism>
<keyword evidence="3" id="KW-0731">Sigma factor</keyword>
<evidence type="ECO:0000256" key="3">
    <source>
        <dbReference type="ARBA" id="ARBA00023082"/>
    </source>
</evidence>
<dbReference type="GO" id="GO:0003677">
    <property type="term" value="F:DNA binding"/>
    <property type="evidence" value="ECO:0007669"/>
    <property type="project" value="UniProtKB-KW"/>
</dbReference>
<dbReference type="InterPro" id="IPR013324">
    <property type="entry name" value="RNA_pol_sigma_r3/r4-like"/>
</dbReference>
<dbReference type="Gene3D" id="1.10.10.10">
    <property type="entry name" value="Winged helix-like DNA-binding domain superfamily/Winged helix DNA-binding domain"/>
    <property type="match status" value="1"/>
</dbReference>
<reference evidence="8 9" key="1">
    <citation type="submission" date="2019-03" db="EMBL/GenBank/DDBJ databases">
        <title>Deep-cultivation of Planctomycetes and their phenomic and genomic characterization uncovers novel biology.</title>
        <authorList>
            <person name="Wiegand S."/>
            <person name="Jogler M."/>
            <person name="Boedeker C."/>
            <person name="Pinto D."/>
            <person name="Vollmers J."/>
            <person name="Rivas-Marin E."/>
            <person name="Kohn T."/>
            <person name="Peeters S.H."/>
            <person name="Heuer A."/>
            <person name="Rast P."/>
            <person name="Oberbeckmann S."/>
            <person name="Bunk B."/>
            <person name="Jeske O."/>
            <person name="Meyerdierks A."/>
            <person name="Storesund J.E."/>
            <person name="Kallscheuer N."/>
            <person name="Luecker S."/>
            <person name="Lage O.M."/>
            <person name="Pohl T."/>
            <person name="Merkel B.J."/>
            <person name="Hornburger P."/>
            <person name="Mueller R.-W."/>
            <person name="Bruemmer F."/>
            <person name="Labrenz M."/>
            <person name="Spormann A.M."/>
            <person name="Op den Camp H."/>
            <person name="Overmann J."/>
            <person name="Amann R."/>
            <person name="Jetten M.S.M."/>
            <person name="Mascher T."/>
            <person name="Medema M.H."/>
            <person name="Devos D.P."/>
            <person name="Kaster A.-K."/>
            <person name="Ovreas L."/>
            <person name="Rohde M."/>
            <person name="Galperin M.Y."/>
            <person name="Jogler C."/>
        </authorList>
    </citation>
    <scope>NUCLEOTIDE SEQUENCE [LARGE SCALE GENOMIC DNA]</scope>
    <source>
        <strain evidence="8 9">Enr13</strain>
    </source>
</reference>
<feature type="domain" description="RNA polymerase sigma-70 region 2" evidence="6">
    <location>
        <begin position="32"/>
        <end position="96"/>
    </location>
</feature>
<evidence type="ECO:0000256" key="2">
    <source>
        <dbReference type="ARBA" id="ARBA00023015"/>
    </source>
</evidence>
<dbReference type="InterPro" id="IPR013325">
    <property type="entry name" value="RNA_pol_sigma_r2"/>
</dbReference>
<name>A0A518I3M0_9BACT</name>
<dbReference type="PANTHER" id="PTHR43133">
    <property type="entry name" value="RNA POLYMERASE ECF-TYPE SIGMA FACTO"/>
    <property type="match status" value="1"/>
</dbReference>
<gene>
    <name evidence="8" type="primary">sigW_12</name>
    <name evidence="8" type="ORF">Enr13x_76110</name>
</gene>
<evidence type="ECO:0000259" key="6">
    <source>
        <dbReference type="Pfam" id="PF04542"/>
    </source>
</evidence>
<dbReference type="PANTHER" id="PTHR43133:SF8">
    <property type="entry name" value="RNA POLYMERASE SIGMA FACTOR HI_1459-RELATED"/>
    <property type="match status" value="1"/>
</dbReference>
<dbReference type="InterPro" id="IPR039425">
    <property type="entry name" value="RNA_pol_sigma-70-like"/>
</dbReference>
<dbReference type="KEGG" id="snep:Enr13x_76110"/>
<evidence type="ECO:0000256" key="4">
    <source>
        <dbReference type="ARBA" id="ARBA00023125"/>
    </source>
</evidence>
<evidence type="ECO:0000313" key="9">
    <source>
        <dbReference type="Proteomes" id="UP000319004"/>
    </source>
</evidence>
<dbReference type="RefSeq" id="WP_145391774.1">
    <property type="nucleotide sequence ID" value="NZ_CP037423.1"/>
</dbReference>
<dbReference type="InterPro" id="IPR014284">
    <property type="entry name" value="RNA_pol_sigma-70_dom"/>
</dbReference>
<dbReference type="GO" id="GO:0016987">
    <property type="term" value="F:sigma factor activity"/>
    <property type="evidence" value="ECO:0007669"/>
    <property type="project" value="UniProtKB-KW"/>
</dbReference>
<dbReference type="Proteomes" id="UP000319004">
    <property type="component" value="Chromosome"/>
</dbReference>
<dbReference type="Pfam" id="PF04542">
    <property type="entry name" value="Sigma70_r2"/>
    <property type="match status" value="1"/>
</dbReference>
<evidence type="ECO:0000256" key="1">
    <source>
        <dbReference type="ARBA" id="ARBA00010641"/>
    </source>
</evidence>
<keyword evidence="5" id="KW-0804">Transcription</keyword>
<dbReference type="NCBIfam" id="TIGR02937">
    <property type="entry name" value="sigma70-ECF"/>
    <property type="match status" value="1"/>
</dbReference>
<keyword evidence="4" id="KW-0238">DNA-binding</keyword>
<dbReference type="GO" id="GO:0006352">
    <property type="term" value="P:DNA-templated transcription initiation"/>
    <property type="evidence" value="ECO:0007669"/>
    <property type="project" value="InterPro"/>
</dbReference>
<sequence length="210" mass="24547">MPGSGFNEELVERLQSGEEHAFVELFSIHRERLKRMLEFRMDRRLRGREDASDILQEVYIDAHQRMRHYLRRPQLSFYVWLRQLTTQRLIDVHRRHLKAEMRDIKQEVGINRQLLAATSASMALQLASALASPSQLAMHAELVLQIEMALEGMDEIDREVIALRHFEELRNSEVAEVLGLKEAAASNRYMRALTRLREVLQEIPGFLDES</sequence>
<dbReference type="SUPFAM" id="SSF88659">
    <property type="entry name" value="Sigma3 and sigma4 domains of RNA polymerase sigma factors"/>
    <property type="match status" value="1"/>
</dbReference>
<keyword evidence="9" id="KW-1185">Reference proteome</keyword>
<dbReference type="InterPro" id="IPR036388">
    <property type="entry name" value="WH-like_DNA-bd_sf"/>
</dbReference>
<dbReference type="EMBL" id="CP037423">
    <property type="protein sequence ID" value="QDV47700.1"/>
    <property type="molecule type" value="Genomic_DNA"/>
</dbReference>
<evidence type="ECO:0000256" key="5">
    <source>
        <dbReference type="ARBA" id="ARBA00023163"/>
    </source>
</evidence>
<dbReference type="InterPro" id="IPR013249">
    <property type="entry name" value="RNA_pol_sigma70_r4_t2"/>
</dbReference>
<comment type="similarity">
    <text evidence="1">Belongs to the sigma-70 factor family. ECF subfamily.</text>
</comment>
<dbReference type="SUPFAM" id="SSF88946">
    <property type="entry name" value="Sigma2 domain of RNA polymerase sigma factors"/>
    <property type="match status" value="1"/>
</dbReference>